<sequence length="483" mass="51927">MVDRVVAYYEAKEERVAALVSPLEVERILKARTGEGLCVSGAAMSEDAVMQSLEAVLETSVRTQHPLFLNQLYGESSAVSVGGEAALAVLNTNAHTYEVAPALTLVERAVVERVGRLVGWERVDGLTTSGGSMSNLYALHLARHAADPEVAKRGASGRSAPSCAFVSEDAHYSFLKASRVMGLGDDNLVAVSTDRASGAVDVDSLEAAIEKSRAEGRVPFFVGTTAGTTVRGGFDDLGAVSEVCARHGLWHHCDAAWGGPALLSESLRAAMRGVEACDSVALNFHKLLNVALPCALFVTRHPRSFGVNATHAPYLFQDEKPFADLDPGDKSIQCGRKADALKIWLAWRAEGDRGLARTVDACVDLARRAADKVRTHPRLDLVFEPTFANVCFRPSPRQIAALDDPDARARAARRLPPLVKREMHARGCALIGVTTHRYAGDAPFFRLVVAHGNSLEFSDLERTLDLIADISEEPALLAEALSQ</sequence>
<dbReference type="InterPro" id="IPR002129">
    <property type="entry name" value="PyrdxlP-dep_de-COase"/>
</dbReference>
<evidence type="ECO:0000256" key="2">
    <source>
        <dbReference type="ARBA" id="ARBA00009533"/>
    </source>
</evidence>
<feature type="modified residue" description="N6-(pyridoxal phosphate)lysine" evidence="6">
    <location>
        <position position="286"/>
    </location>
</feature>
<dbReference type="PANTHER" id="PTHR45677:SF8">
    <property type="entry name" value="CYSTEINE SULFINIC ACID DECARBOXYLASE"/>
    <property type="match status" value="1"/>
</dbReference>
<gene>
    <name evidence="8" type="ORF">CTAYLR_003271</name>
</gene>
<evidence type="ECO:0000256" key="3">
    <source>
        <dbReference type="ARBA" id="ARBA00022793"/>
    </source>
</evidence>
<comment type="caution">
    <text evidence="8">The sequence shown here is derived from an EMBL/GenBank/DDBJ whole genome shotgun (WGS) entry which is preliminary data.</text>
</comment>
<dbReference type="GO" id="GO:0019752">
    <property type="term" value="P:carboxylic acid metabolic process"/>
    <property type="evidence" value="ECO:0007669"/>
    <property type="project" value="InterPro"/>
</dbReference>
<dbReference type="InterPro" id="IPR021115">
    <property type="entry name" value="Pyridoxal-P_BS"/>
</dbReference>
<comment type="cofactor">
    <cofactor evidence="1 6 7">
        <name>pyridoxal 5'-phosphate</name>
        <dbReference type="ChEBI" id="CHEBI:597326"/>
    </cofactor>
</comment>
<keyword evidence="4 6" id="KW-0663">Pyridoxal phosphate</keyword>
<protein>
    <recommendedName>
        <fullName evidence="10">Glutamate decarboxylase</fullName>
    </recommendedName>
</protein>
<comment type="similarity">
    <text evidence="2 7">Belongs to the group II decarboxylase family.</text>
</comment>
<evidence type="ECO:0000256" key="7">
    <source>
        <dbReference type="RuleBase" id="RU000382"/>
    </source>
</evidence>
<organism evidence="8 9">
    <name type="scientific">Chrysophaeum taylorii</name>
    <dbReference type="NCBI Taxonomy" id="2483200"/>
    <lineage>
        <taxon>Eukaryota</taxon>
        <taxon>Sar</taxon>
        <taxon>Stramenopiles</taxon>
        <taxon>Ochrophyta</taxon>
        <taxon>Pelagophyceae</taxon>
        <taxon>Pelagomonadales</taxon>
        <taxon>Pelagomonadaceae</taxon>
        <taxon>Chrysophaeum</taxon>
    </lineage>
</organism>
<evidence type="ECO:0000313" key="8">
    <source>
        <dbReference type="EMBL" id="KAJ8601209.1"/>
    </source>
</evidence>
<dbReference type="GO" id="GO:0030170">
    <property type="term" value="F:pyridoxal phosphate binding"/>
    <property type="evidence" value="ECO:0007669"/>
    <property type="project" value="InterPro"/>
</dbReference>
<dbReference type="Gene3D" id="3.40.640.10">
    <property type="entry name" value="Type I PLP-dependent aspartate aminotransferase-like (Major domain)"/>
    <property type="match status" value="1"/>
</dbReference>
<reference evidence="8" key="1">
    <citation type="submission" date="2023-01" db="EMBL/GenBank/DDBJ databases">
        <title>Metagenome sequencing of chrysophaentin producing Chrysophaeum taylorii.</title>
        <authorList>
            <person name="Davison J."/>
            <person name="Bewley C."/>
        </authorList>
    </citation>
    <scope>NUCLEOTIDE SEQUENCE</scope>
    <source>
        <strain evidence="8">NIES-1699</strain>
    </source>
</reference>
<dbReference type="PANTHER" id="PTHR45677">
    <property type="entry name" value="GLUTAMATE DECARBOXYLASE-RELATED"/>
    <property type="match status" value="1"/>
</dbReference>
<evidence type="ECO:0000256" key="4">
    <source>
        <dbReference type="ARBA" id="ARBA00022898"/>
    </source>
</evidence>
<keyword evidence="5 7" id="KW-0456">Lyase</keyword>
<name>A0AAD7UB59_9STRA</name>
<dbReference type="Proteomes" id="UP001230188">
    <property type="component" value="Unassembled WGS sequence"/>
</dbReference>
<dbReference type="Gene3D" id="3.90.1150.170">
    <property type="match status" value="1"/>
</dbReference>
<dbReference type="EMBL" id="JAQMWT010000443">
    <property type="protein sequence ID" value="KAJ8601209.1"/>
    <property type="molecule type" value="Genomic_DNA"/>
</dbReference>
<dbReference type="Pfam" id="PF00282">
    <property type="entry name" value="Pyridoxal_deC"/>
    <property type="match status" value="1"/>
</dbReference>
<evidence type="ECO:0008006" key="10">
    <source>
        <dbReference type="Google" id="ProtNLM"/>
    </source>
</evidence>
<dbReference type="InterPro" id="IPR015421">
    <property type="entry name" value="PyrdxlP-dep_Trfase_major"/>
</dbReference>
<dbReference type="GO" id="GO:0016831">
    <property type="term" value="F:carboxy-lyase activity"/>
    <property type="evidence" value="ECO:0007669"/>
    <property type="project" value="UniProtKB-KW"/>
</dbReference>
<keyword evidence="9" id="KW-1185">Reference proteome</keyword>
<evidence type="ECO:0000256" key="6">
    <source>
        <dbReference type="PIRSR" id="PIRSR602129-50"/>
    </source>
</evidence>
<evidence type="ECO:0000256" key="1">
    <source>
        <dbReference type="ARBA" id="ARBA00001933"/>
    </source>
</evidence>
<dbReference type="AlphaFoldDB" id="A0AAD7UB59"/>
<dbReference type="PROSITE" id="PS00392">
    <property type="entry name" value="DDC_GAD_HDC_YDC"/>
    <property type="match status" value="1"/>
</dbReference>
<dbReference type="InterPro" id="IPR015424">
    <property type="entry name" value="PyrdxlP-dep_Trfase"/>
</dbReference>
<dbReference type="SUPFAM" id="SSF53383">
    <property type="entry name" value="PLP-dependent transferases"/>
    <property type="match status" value="1"/>
</dbReference>
<proteinExistence type="inferred from homology"/>
<evidence type="ECO:0000256" key="5">
    <source>
        <dbReference type="ARBA" id="ARBA00023239"/>
    </source>
</evidence>
<dbReference type="GO" id="GO:0005737">
    <property type="term" value="C:cytoplasm"/>
    <property type="evidence" value="ECO:0007669"/>
    <property type="project" value="TreeGrafter"/>
</dbReference>
<keyword evidence="3" id="KW-0210">Decarboxylase</keyword>
<accession>A0AAD7UB59</accession>
<evidence type="ECO:0000313" key="9">
    <source>
        <dbReference type="Proteomes" id="UP001230188"/>
    </source>
</evidence>